<dbReference type="PROSITE" id="PS51186">
    <property type="entry name" value="GNAT"/>
    <property type="match status" value="1"/>
</dbReference>
<dbReference type="SUPFAM" id="SSF55729">
    <property type="entry name" value="Acyl-CoA N-acyltransferases (Nat)"/>
    <property type="match status" value="1"/>
</dbReference>
<dbReference type="PANTHER" id="PTHR43792">
    <property type="entry name" value="GNAT FAMILY, PUTATIVE (AFU_ORTHOLOGUE AFUA_3G00765)-RELATED-RELATED"/>
    <property type="match status" value="1"/>
</dbReference>
<dbReference type="CDD" id="cd04301">
    <property type="entry name" value="NAT_SF"/>
    <property type="match status" value="1"/>
</dbReference>
<keyword evidence="3" id="KW-1185">Reference proteome</keyword>
<dbReference type="InterPro" id="IPR051531">
    <property type="entry name" value="N-acetyltransferase"/>
</dbReference>
<gene>
    <name evidence="2" type="ORF">JK636_18830</name>
</gene>
<dbReference type="Gene3D" id="3.40.630.30">
    <property type="match status" value="1"/>
</dbReference>
<protein>
    <submittedName>
        <fullName evidence="2">GNAT family N-acetyltransferase</fullName>
    </submittedName>
</protein>
<evidence type="ECO:0000313" key="2">
    <source>
        <dbReference type="EMBL" id="MBL4937764.1"/>
    </source>
</evidence>
<reference evidence="2 3" key="1">
    <citation type="submission" date="2021-01" db="EMBL/GenBank/DDBJ databases">
        <title>Genome public.</title>
        <authorList>
            <person name="Liu C."/>
            <person name="Sun Q."/>
        </authorList>
    </citation>
    <scope>NUCLEOTIDE SEQUENCE [LARGE SCALE GENOMIC DNA]</scope>
    <source>
        <strain evidence="2 3">YIM B02515</strain>
    </source>
</reference>
<dbReference type="PANTHER" id="PTHR43792:SF13">
    <property type="entry name" value="ACETYLTRANSFERASE"/>
    <property type="match status" value="1"/>
</dbReference>
<evidence type="ECO:0000259" key="1">
    <source>
        <dbReference type="PROSITE" id="PS51186"/>
    </source>
</evidence>
<dbReference type="Pfam" id="PF13302">
    <property type="entry name" value="Acetyltransf_3"/>
    <property type="match status" value="1"/>
</dbReference>
<organism evidence="2 3">
    <name type="scientific">Clostridium rhizosphaerae</name>
    <dbReference type="NCBI Taxonomy" id="2803861"/>
    <lineage>
        <taxon>Bacteria</taxon>
        <taxon>Bacillati</taxon>
        <taxon>Bacillota</taxon>
        <taxon>Clostridia</taxon>
        <taxon>Eubacteriales</taxon>
        <taxon>Clostridiaceae</taxon>
        <taxon>Clostridium</taxon>
    </lineage>
</organism>
<accession>A0ABS1TEG2</accession>
<comment type="caution">
    <text evidence="2">The sequence shown here is derived from an EMBL/GenBank/DDBJ whole genome shotgun (WGS) entry which is preliminary data.</text>
</comment>
<feature type="domain" description="N-acetyltransferase" evidence="1">
    <location>
        <begin position="27"/>
        <end position="169"/>
    </location>
</feature>
<dbReference type="EMBL" id="JAESWC010000018">
    <property type="protein sequence ID" value="MBL4937764.1"/>
    <property type="molecule type" value="Genomic_DNA"/>
</dbReference>
<evidence type="ECO:0000313" key="3">
    <source>
        <dbReference type="Proteomes" id="UP000632377"/>
    </source>
</evidence>
<dbReference type="InterPro" id="IPR016181">
    <property type="entry name" value="Acyl_CoA_acyltransferase"/>
</dbReference>
<proteinExistence type="predicted"/>
<sequence length="169" mass="19709">MSRKVLESKRLLLKPLSFNELLHIYNNEIDNVETHIELEAIFDFVKLAILKKLEKMKNISEDIHEWYTYWLIIDKDNEKGIGFIGFKGLPDENGYSEVGYSISPNYRKQRLMTEALEILVKWAYGFQCCKGISAKVLKTNLGSNKVLSNCNFKVESSTDQEDNYILKFR</sequence>
<name>A0ABS1TEG2_9CLOT</name>
<dbReference type="InterPro" id="IPR000182">
    <property type="entry name" value="GNAT_dom"/>
</dbReference>
<dbReference type="Proteomes" id="UP000632377">
    <property type="component" value="Unassembled WGS sequence"/>
</dbReference>
<dbReference type="RefSeq" id="WP_202750514.1">
    <property type="nucleotide sequence ID" value="NZ_JAESWC010000018.1"/>
</dbReference>